<feature type="transmembrane region" description="Helical" evidence="8">
    <location>
        <begin position="57"/>
        <end position="78"/>
    </location>
</feature>
<feature type="transmembrane region" description="Helical" evidence="8">
    <location>
        <begin position="161"/>
        <end position="179"/>
    </location>
</feature>
<gene>
    <name evidence="11" type="ORF">DWX20_09360</name>
</gene>
<organism evidence="11 12">
    <name type="scientific">Solobacterium moorei</name>
    <dbReference type="NCBI Taxonomy" id="102148"/>
    <lineage>
        <taxon>Bacteria</taxon>
        <taxon>Bacillati</taxon>
        <taxon>Bacillota</taxon>
        <taxon>Erysipelotrichia</taxon>
        <taxon>Erysipelotrichales</taxon>
        <taxon>Erysipelotrichaceae</taxon>
        <taxon>Solobacterium</taxon>
    </lineage>
</organism>
<dbReference type="InterPro" id="IPR017871">
    <property type="entry name" value="ABC_transporter-like_CS"/>
</dbReference>
<dbReference type="PROSITE" id="PS50893">
    <property type="entry name" value="ABC_TRANSPORTER_2"/>
    <property type="match status" value="1"/>
</dbReference>
<keyword evidence="2" id="KW-0813">Transport</keyword>
<dbReference type="GO" id="GO:0005524">
    <property type="term" value="F:ATP binding"/>
    <property type="evidence" value="ECO:0007669"/>
    <property type="project" value="UniProtKB-KW"/>
</dbReference>
<evidence type="ECO:0000256" key="3">
    <source>
        <dbReference type="ARBA" id="ARBA00022692"/>
    </source>
</evidence>
<proteinExistence type="predicted"/>
<evidence type="ECO:0000256" key="1">
    <source>
        <dbReference type="ARBA" id="ARBA00004651"/>
    </source>
</evidence>
<sequence length="577" mass="64962">MLNSIKKFFDFCNKEDRKKFYLSIIFGVCKAFLSALRISAISVILRDAIEQNISLRTAWITLVIMVISIIGQAIVLMISTTLQAEAGYHTSAMKRIEIAEHLRYLPMGYFNENSLGEITSVATNTMESISDVATRSIMIISQGLLSTVLIVLFVFYFDYRIGMILVIGIILWACMNVYMQKVNQRTAPIMLNSTARLVSTVLAYLQGIVEVKNYNITDKSLTKLDDAINGQADIMTRIELDVVPLTAIHDLLLKLTGVLVIVASLYFYTQGTMDLFITVMMCICSFMVFEGLEMTGHFAALLRFIDTSVSRVNDIMNVPSMDITGDKVTSDTSIIELENIKFSYDTKQIINDITLLIPEKSKVAFIGPSGSGKTTLCNLIARFWDVNSGNVKFGGHNVKEYDYDDLIQNFSFVFQRVYLFEDTVANNIRFGNLEATMEEVEEAAKQARCHEFIMQLPQGYDTVLHEGGSSLSGGEKQRISIARAMLKKSKVVILDEATANIDPENEKELMEAIQALTKDKTVIMIAHRLKTIRNVDQIYVIDQGKIVESGKHEELLRENGIYKKFIDARSKALNWHL</sequence>
<evidence type="ECO:0000256" key="6">
    <source>
        <dbReference type="ARBA" id="ARBA00022989"/>
    </source>
</evidence>
<dbReference type="Pfam" id="PF00664">
    <property type="entry name" value="ABC_membrane"/>
    <property type="match status" value="1"/>
</dbReference>
<dbReference type="SUPFAM" id="SSF52540">
    <property type="entry name" value="P-loop containing nucleoside triphosphate hydrolases"/>
    <property type="match status" value="1"/>
</dbReference>
<feature type="transmembrane region" description="Helical" evidence="8">
    <location>
        <begin position="136"/>
        <end position="155"/>
    </location>
</feature>
<comment type="caution">
    <text evidence="11">The sequence shown here is derived from an EMBL/GenBank/DDBJ whole genome shotgun (WGS) entry which is preliminary data.</text>
</comment>
<feature type="transmembrane region" description="Helical" evidence="8">
    <location>
        <begin position="275"/>
        <end position="292"/>
    </location>
</feature>
<evidence type="ECO:0000259" key="9">
    <source>
        <dbReference type="PROSITE" id="PS50893"/>
    </source>
</evidence>
<evidence type="ECO:0000313" key="12">
    <source>
        <dbReference type="Proteomes" id="UP000284731"/>
    </source>
</evidence>
<dbReference type="InterPro" id="IPR011527">
    <property type="entry name" value="ABC1_TM_dom"/>
</dbReference>
<evidence type="ECO:0000256" key="8">
    <source>
        <dbReference type="SAM" id="Phobius"/>
    </source>
</evidence>
<dbReference type="GO" id="GO:0140359">
    <property type="term" value="F:ABC-type transporter activity"/>
    <property type="evidence" value="ECO:0007669"/>
    <property type="project" value="InterPro"/>
</dbReference>
<dbReference type="Gene3D" id="1.20.1560.10">
    <property type="entry name" value="ABC transporter type 1, transmembrane domain"/>
    <property type="match status" value="1"/>
</dbReference>
<dbReference type="InterPro" id="IPR036640">
    <property type="entry name" value="ABC1_TM_sf"/>
</dbReference>
<dbReference type="Proteomes" id="UP000284731">
    <property type="component" value="Unassembled WGS sequence"/>
</dbReference>
<reference evidence="11 12" key="1">
    <citation type="submission" date="2018-08" db="EMBL/GenBank/DDBJ databases">
        <title>A genome reference for cultivated species of the human gut microbiota.</title>
        <authorList>
            <person name="Zou Y."/>
            <person name="Xue W."/>
            <person name="Luo G."/>
        </authorList>
    </citation>
    <scope>NUCLEOTIDE SEQUENCE [LARGE SCALE GENOMIC DNA]</scope>
    <source>
        <strain evidence="11 12">AF18-46</strain>
    </source>
</reference>
<dbReference type="InterPro" id="IPR003593">
    <property type="entry name" value="AAA+_ATPase"/>
</dbReference>
<keyword evidence="3 8" id="KW-0812">Transmembrane</keyword>
<evidence type="ECO:0000256" key="4">
    <source>
        <dbReference type="ARBA" id="ARBA00022741"/>
    </source>
</evidence>
<evidence type="ECO:0000313" key="11">
    <source>
        <dbReference type="EMBL" id="RGT53636.1"/>
    </source>
</evidence>
<dbReference type="FunFam" id="3.40.50.300:FF:000287">
    <property type="entry name" value="Multidrug ABC transporter ATP-binding protein"/>
    <property type="match status" value="1"/>
</dbReference>
<dbReference type="EMBL" id="QRWX01000005">
    <property type="protein sequence ID" value="RGT53636.1"/>
    <property type="molecule type" value="Genomic_DNA"/>
</dbReference>
<dbReference type="PANTHER" id="PTHR24221">
    <property type="entry name" value="ATP-BINDING CASSETTE SUB-FAMILY B"/>
    <property type="match status" value="1"/>
</dbReference>
<keyword evidence="5 11" id="KW-0067">ATP-binding</keyword>
<protein>
    <submittedName>
        <fullName evidence="11">ABC transporter ATP-binding protein</fullName>
    </submittedName>
</protein>
<accession>A0A412PAI5</accession>
<dbReference type="InterPro" id="IPR039421">
    <property type="entry name" value="Type_1_exporter"/>
</dbReference>
<dbReference type="SUPFAM" id="SSF90123">
    <property type="entry name" value="ABC transporter transmembrane region"/>
    <property type="match status" value="1"/>
</dbReference>
<dbReference type="PROSITE" id="PS50929">
    <property type="entry name" value="ABC_TM1F"/>
    <property type="match status" value="1"/>
</dbReference>
<dbReference type="GO" id="GO:0005886">
    <property type="term" value="C:plasma membrane"/>
    <property type="evidence" value="ECO:0007669"/>
    <property type="project" value="UniProtKB-SubCell"/>
</dbReference>
<feature type="transmembrane region" description="Helical" evidence="8">
    <location>
        <begin position="20"/>
        <end position="45"/>
    </location>
</feature>
<keyword evidence="7 8" id="KW-0472">Membrane</keyword>
<name>A0A412PAI5_9FIRM</name>
<dbReference type="InterPro" id="IPR003439">
    <property type="entry name" value="ABC_transporter-like_ATP-bd"/>
</dbReference>
<keyword evidence="6 8" id="KW-1133">Transmembrane helix</keyword>
<evidence type="ECO:0000259" key="10">
    <source>
        <dbReference type="PROSITE" id="PS50929"/>
    </source>
</evidence>
<evidence type="ECO:0000256" key="5">
    <source>
        <dbReference type="ARBA" id="ARBA00022840"/>
    </source>
</evidence>
<comment type="subcellular location">
    <subcellularLocation>
        <location evidence="1">Cell membrane</location>
        <topology evidence="1">Multi-pass membrane protein</topology>
    </subcellularLocation>
</comment>
<dbReference type="Pfam" id="PF00005">
    <property type="entry name" value="ABC_tran"/>
    <property type="match status" value="1"/>
</dbReference>
<dbReference type="RefSeq" id="WP_118765309.1">
    <property type="nucleotide sequence ID" value="NZ_CABJCF010000005.1"/>
</dbReference>
<dbReference type="PROSITE" id="PS00211">
    <property type="entry name" value="ABC_TRANSPORTER_1"/>
    <property type="match status" value="1"/>
</dbReference>
<dbReference type="SMART" id="SM00382">
    <property type="entry name" value="AAA"/>
    <property type="match status" value="1"/>
</dbReference>
<dbReference type="Gene3D" id="3.40.50.300">
    <property type="entry name" value="P-loop containing nucleotide triphosphate hydrolases"/>
    <property type="match status" value="1"/>
</dbReference>
<feature type="domain" description="ABC transmembrane type-1" evidence="10">
    <location>
        <begin position="22"/>
        <end position="302"/>
    </location>
</feature>
<evidence type="ECO:0000256" key="2">
    <source>
        <dbReference type="ARBA" id="ARBA00022448"/>
    </source>
</evidence>
<dbReference type="InterPro" id="IPR027417">
    <property type="entry name" value="P-loop_NTPase"/>
</dbReference>
<keyword evidence="4" id="KW-0547">Nucleotide-binding</keyword>
<feature type="transmembrane region" description="Helical" evidence="8">
    <location>
        <begin position="251"/>
        <end position="269"/>
    </location>
</feature>
<dbReference type="GO" id="GO:0034040">
    <property type="term" value="F:ATPase-coupled lipid transmembrane transporter activity"/>
    <property type="evidence" value="ECO:0007669"/>
    <property type="project" value="TreeGrafter"/>
</dbReference>
<dbReference type="PANTHER" id="PTHR24221:SF397">
    <property type="entry name" value="ABC TRANSPORTER, ATP-BINDING TRANSMEMBRANE PROTEIN"/>
    <property type="match status" value="1"/>
</dbReference>
<evidence type="ECO:0000256" key="7">
    <source>
        <dbReference type="ARBA" id="ARBA00023136"/>
    </source>
</evidence>
<feature type="domain" description="ABC transporter" evidence="9">
    <location>
        <begin position="335"/>
        <end position="568"/>
    </location>
</feature>
<dbReference type="AlphaFoldDB" id="A0A412PAI5"/>
<dbReference type="GO" id="GO:0016887">
    <property type="term" value="F:ATP hydrolysis activity"/>
    <property type="evidence" value="ECO:0007669"/>
    <property type="project" value="InterPro"/>
</dbReference>